<dbReference type="InterPro" id="IPR037026">
    <property type="entry name" value="Vgr_OB-fold_dom_sf"/>
</dbReference>
<evidence type="ECO:0000256" key="3">
    <source>
        <dbReference type="ARBA" id="ARBA00022525"/>
    </source>
</evidence>
<dbReference type="PANTHER" id="PTHR32305">
    <property type="match status" value="1"/>
</dbReference>
<comment type="subcellular location">
    <subcellularLocation>
        <location evidence="1">Secreted</location>
    </subcellularLocation>
</comment>
<evidence type="ECO:0000259" key="5">
    <source>
        <dbReference type="Pfam" id="PF22178"/>
    </source>
</evidence>
<dbReference type="Proteomes" id="UP001196068">
    <property type="component" value="Unassembled WGS sequence"/>
</dbReference>
<dbReference type="Gene3D" id="3.55.50.10">
    <property type="entry name" value="Baseplate protein-like domains"/>
    <property type="match status" value="1"/>
</dbReference>
<evidence type="ECO:0000313" key="7">
    <source>
        <dbReference type="Proteomes" id="UP001196068"/>
    </source>
</evidence>
<dbReference type="NCBIfam" id="TIGR03361">
    <property type="entry name" value="VI_Rhs_Vgr"/>
    <property type="match status" value="1"/>
</dbReference>
<evidence type="ECO:0000256" key="2">
    <source>
        <dbReference type="ARBA" id="ARBA00005558"/>
    </source>
</evidence>
<dbReference type="Gene3D" id="2.30.110.50">
    <property type="match status" value="1"/>
</dbReference>
<keyword evidence="7" id="KW-1185">Reference proteome</keyword>
<dbReference type="Gene3D" id="4.10.220.110">
    <property type="match status" value="1"/>
</dbReference>
<dbReference type="SUPFAM" id="SSF69255">
    <property type="entry name" value="gp5 N-terminal domain-like"/>
    <property type="match status" value="1"/>
</dbReference>
<dbReference type="Gene3D" id="2.40.50.230">
    <property type="entry name" value="Gp5 N-terminal domain"/>
    <property type="match status" value="1"/>
</dbReference>
<dbReference type="PANTHER" id="PTHR32305:SF15">
    <property type="entry name" value="PROTEIN RHSA-RELATED"/>
    <property type="match status" value="1"/>
</dbReference>
<name>A0AAF1KIP3_9PROT</name>
<dbReference type="InterPro" id="IPR006531">
    <property type="entry name" value="Gp5/Vgr_OB"/>
</dbReference>
<dbReference type="Pfam" id="PF04717">
    <property type="entry name" value="Phage_base_V"/>
    <property type="match status" value="1"/>
</dbReference>
<dbReference type="Pfam" id="PF05954">
    <property type="entry name" value="Phage_GPD"/>
    <property type="match status" value="1"/>
</dbReference>
<feature type="domain" description="Gp5/Type VI secretion system Vgr C-terminal trimerisation" evidence="5">
    <location>
        <begin position="470"/>
        <end position="583"/>
    </location>
</feature>
<dbReference type="SUPFAM" id="SSF69349">
    <property type="entry name" value="Phage fibre proteins"/>
    <property type="match status" value="1"/>
</dbReference>
<protein>
    <submittedName>
        <fullName evidence="6">Type VI secretion system tip protein VgrG</fullName>
    </submittedName>
</protein>
<comment type="caution">
    <text evidence="6">The sequence shown here is derived from an EMBL/GenBank/DDBJ whole genome shotgun (WGS) entry which is preliminary data.</text>
</comment>
<gene>
    <name evidence="6" type="primary">tssI</name>
    <name evidence="6" type="ORF">GXW79_04620</name>
</gene>
<accession>A0AAF1KIP3</accession>
<reference evidence="6" key="1">
    <citation type="submission" date="2020-01" db="EMBL/GenBank/DDBJ databases">
        <authorList>
            <person name="Rat A."/>
        </authorList>
    </citation>
    <scope>NUCLEOTIDE SEQUENCE</scope>
    <source>
        <strain evidence="6">LMG 28251</strain>
    </source>
</reference>
<dbReference type="InterPro" id="IPR006533">
    <property type="entry name" value="T6SS_Vgr_RhsGE"/>
</dbReference>
<dbReference type="SUPFAM" id="SSF69279">
    <property type="entry name" value="Phage tail proteins"/>
    <property type="match status" value="2"/>
</dbReference>
<evidence type="ECO:0000313" key="6">
    <source>
        <dbReference type="EMBL" id="MBR0654360.1"/>
    </source>
</evidence>
<reference evidence="6" key="2">
    <citation type="journal article" date="2021" name="Syst. Appl. Microbiol.">
        <title>Roseomonas hellenica sp. nov., isolated from roots of wild-growing Alkanna tinctoria.</title>
        <authorList>
            <person name="Rat A."/>
            <person name="Naranjo H.D."/>
            <person name="Lebbe L."/>
            <person name="Cnockaert M."/>
            <person name="Krigas N."/>
            <person name="Grigoriadou K."/>
            <person name="Maloupa E."/>
            <person name="Willems A."/>
        </authorList>
    </citation>
    <scope>NUCLEOTIDE SEQUENCE</scope>
    <source>
        <strain evidence="6">LMG 28251</strain>
    </source>
</reference>
<dbReference type="RefSeq" id="WP_211873173.1">
    <property type="nucleotide sequence ID" value="NZ_JAAEDH010000003.1"/>
</dbReference>
<dbReference type="InterPro" id="IPR017847">
    <property type="entry name" value="T6SS_RhsGE_Vgr_subset"/>
</dbReference>
<dbReference type="NCBIfam" id="TIGR01646">
    <property type="entry name" value="vgr_GE"/>
    <property type="match status" value="1"/>
</dbReference>
<dbReference type="Pfam" id="PF22178">
    <property type="entry name" value="Gp5_trimer_C"/>
    <property type="match status" value="1"/>
</dbReference>
<comment type="similarity">
    <text evidence="2">Belongs to the VgrG protein family.</text>
</comment>
<dbReference type="GO" id="GO:0005576">
    <property type="term" value="C:extracellular region"/>
    <property type="evidence" value="ECO:0007669"/>
    <property type="project" value="UniProtKB-SubCell"/>
</dbReference>
<dbReference type="AlphaFoldDB" id="A0AAF1KIP3"/>
<feature type="domain" description="Gp5/Type VI secretion system Vgr protein OB-fold" evidence="4">
    <location>
        <begin position="383"/>
        <end position="453"/>
    </location>
</feature>
<organism evidence="6 7">
    <name type="scientific">Plastoroseomonas arctica</name>
    <dbReference type="NCBI Taxonomy" id="1509237"/>
    <lineage>
        <taxon>Bacteria</taxon>
        <taxon>Pseudomonadati</taxon>
        <taxon>Pseudomonadota</taxon>
        <taxon>Alphaproteobacteria</taxon>
        <taxon>Acetobacterales</taxon>
        <taxon>Acetobacteraceae</taxon>
        <taxon>Plastoroseomonas</taxon>
    </lineage>
</organism>
<sequence length="704" mass="78393">MSEYDQDGRLLRIETTLGANKVLLIDLEGTEAISRPFLFRITMETQEPEAKVREMLGEAVTLWIGASDDSDARPIHGHFRRISRQHTKTNDNHVWQAEVVPALWFLSRKADCRIFQNMTAVQVLEKMFKAHGVQFTDKRTNATYPTMKYCVQYRETAFDFVSRLMEEFGIFYWHEFEAKKHTLVFSDVNIKAKMMKPDTVTYGGVASGEKLDWLTRDIDFRSGAFAMRDFNFKTPGTMMAAREPTSLAVPRMSDHEVFDYPGRYQTPSRGSAVARLRIEAEEAHFSTLSGGGDTKSFAAGCRVNIDDSVVNENKLHLITEVRHSARDTSFWVKSGGHDSHYKNEFAAIEATVPYRPLRLTPRPMVMGPQTATVTGPPGSEIHTDEFGRVKVRFHWDRNPDGHSDTNPSCWVRVSQGWAGKNWGMMHIPRVGHEVVVDFLEGDPDRPLVVGRVYNNENMPPWTLPANKTQSGIMSRSTLGGGAANANIFRFEDKKGSEQILLHAEKNLDTEVENDETHWVGHDRTTTIDHDDKLLVKNNLTTEVNANKKTTVGGNFEETITGNEKRTVSGKVDETVTGNYTMTVNGRLNMLVAQGVGITTPLDVTVTSSTGVTVIAPTKTTVAPSWFKSGAASGDAYGFKMGIAGMKMDIVGFALGMIVLKMDFAGIKFDTFGIAIKTGGLELKNATLKAKTYAFTMAAGFHIKT</sequence>
<dbReference type="EMBL" id="JAAEDH010000003">
    <property type="protein sequence ID" value="MBR0654360.1"/>
    <property type="molecule type" value="Genomic_DNA"/>
</dbReference>
<evidence type="ECO:0000256" key="1">
    <source>
        <dbReference type="ARBA" id="ARBA00004613"/>
    </source>
</evidence>
<keyword evidence="3" id="KW-0964">Secreted</keyword>
<proteinExistence type="inferred from homology"/>
<evidence type="ECO:0000259" key="4">
    <source>
        <dbReference type="Pfam" id="PF04717"/>
    </source>
</evidence>
<dbReference type="InterPro" id="IPR050708">
    <property type="entry name" value="T6SS_VgrG/RHS"/>
</dbReference>
<dbReference type="InterPro" id="IPR054030">
    <property type="entry name" value="Gp5_Vgr_C"/>
</dbReference>